<dbReference type="Gene3D" id="3.30.70.270">
    <property type="match status" value="1"/>
</dbReference>
<evidence type="ECO:0000256" key="1">
    <source>
        <dbReference type="SAM" id="Phobius"/>
    </source>
</evidence>
<accession>A0A143QPV7</accession>
<feature type="domain" description="GGDEF" evidence="2">
    <location>
        <begin position="260"/>
        <end position="395"/>
    </location>
</feature>
<dbReference type="InterPro" id="IPR043128">
    <property type="entry name" value="Rev_trsase/Diguanyl_cyclase"/>
</dbReference>
<reference evidence="3 4" key="1">
    <citation type="journal article" date="2016" name="Genome Announc.">
        <title>Complete Genome and Plasmid Sequences for Rhodococcus fascians D188 and Draft Sequences for Rhodococcus Isolates PBTS 1 and PBTS 2.</title>
        <authorList>
            <person name="Stamler R.A."/>
            <person name="Vereecke D."/>
            <person name="Zhang Y."/>
            <person name="Schilkey F."/>
            <person name="Devitt N."/>
            <person name="Randall J.J."/>
        </authorList>
    </citation>
    <scope>NUCLEOTIDE SEQUENCE [LARGE SCALE GENOMIC DNA]</scope>
    <source>
        <strain evidence="3 4">PBTS2</strain>
    </source>
</reference>
<feature type="transmembrane region" description="Helical" evidence="1">
    <location>
        <begin position="166"/>
        <end position="185"/>
    </location>
</feature>
<keyword evidence="1" id="KW-1133">Transmembrane helix</keyword>
<name>A0A143QPV7_RHOFA</name>
<feature type="transmembrane region" description="Helical" evidence="1">
    <location>
        <begin position="197"/>
        <end position="220"/>
    </location>
</feature>
<dbReference type="Pfam" id="PF00990">
    <property type="entry name" value="GGDEF"/>
    <property type="match status" value="1"/>
</dbReference>
<proteinExistence type="predicted"/>
<dbReference type="OrthoDB" id="4446962at2"/>
<dbReference type="GO" id="GO:0052621">
    <property type="term" value="F:diguanylate cyclase activity"/>
    <property type="evidence" value="ECO:0007669"/>
    <property type="project" value="TreeGrafter"/>
</dbReference>
<keyword evidence="4" id="KW-1185">Reference proteome</keyword>
<accession>A0A260TGW5</accession>
<feature type="transmembrane region" description="Helical" evidence="1">
    <location>
        <begin position="141"/>
        <end position="159"/>
    </location>
</feature>
<feature type="transmembrane region" description="Helical" evidence="1">
    <location>
        <begin position="84"/>
        <end position="104"/>
    </location>
</feature>
<dbReference type="GO" id="GO:0043709">
    <property type="term" value="P:cell adhesion involved in single-species biofilm formation"/>
    <property type="evidence" value="ECO:0007669"/>
    <property type="project" value="TreeGrafter"/>
</dbReference>
<evidence type="ECO:0000313" key="3">
    <source>
        <dbReference type="EMBL" id="AMY24806.1"/>
    </source>
</evidence>
<protein>
    <submittedName>
        <fullName evidence="3">Phytochrome-like protein cph2</fullName>
    </submittedName>
</protein>
<dbReference type="GO" id="GO:0005886">
    <property type="term" value="C:plasma membrane"/>
    <property type="evidence" value="ECO:0007669"/>
    <property type="project" value="TreeGrafter"/>
</dbReference>
<feature type="transmembrane region" description="Helical" evidence="1">
    <location>
        <begin position="57"/>
        <end position="78"/>
    </location>
</feature>
<dbReference type="EMBL" id="CP015220">
    <property type="protein sequence ID" value="AMY24806.1"/>
    <property type="molecule type" value="Genomic_DNA"/>
</dbReference>
<dbReference type="PANTHER" id="PTHR45138">
    <property type="entry name" value="REGULATORY COMPONENTS OF SENSORY TRANSDUCTION SYSTEM"/>
    <property type="match status" value="1"/>
</dbReference>
<dbReference type="KEGG" id="rhs:A3Q41_03518"/>
<reference evidence="4" key="2">
    <citation type="submission" date="2016-04" db="EMBL/GenBank/DDBJ databases">
        <title>Complete Genome and Plasmid Sequences for Rhodococcus fascians D188 and Draft Sequences for Rhodococcus spp. Isolates PBTS 1 and PBTS 2.</title>
        <authorList>
            <person name="Stamer R."/>
            <person name="Vereecke D."/>
            <person name="Zhang Y."/>
            <person name="Schilkey F."/>
            <person name="Devitt N."/>
            <person name="Randall J."/>
        </authorList>
    </citation>
    <scope>NUCLEOTIDE SEQUENCE [LARGE SCALE GENOMIC DNA]</scope>
    <source>
        <strain evidence="4">PBTS2</strain>
    </source>
</reference>
<dbReference type="CDD" id="cd01949">
    <property type="entry name" value="GGDEF"/>
    <property type="match status" value="1"/>
</dbReference>
<gene>
    <name evidence="3" type="primary">cph2_7</name>
    <name evidence="3" type="ORF">A3Q41_03518</name>
</gene>
<evidence type="ECO:0000313" key="4">
    <source>
        <dbReference type="Proteomes" id="UP000076038"/>
    </source>
</evidence>
<dbReference type="NCBIfam" id="TIGR00254">
    <property type="entry name" value="GGDEF"/>
    <property type="match status" value="1"/>
</dbReference>
<dbReference type="SMART" id="SM00267">
    <property type="entry name" value="GGDEF"/>
    <property type="match status" value="1"/>
</dbReference>
<feature type="transmembrane region" description="Helical" evidence="1">
    <location>
        <begin position="116"/>
        <end position="135"/>
    </location>
</feature>
<dbReference type="InterPro" id="IPR000160">
    <property type="entry name" value="GGDEF_dom"/>
</dbReference>
<dbReference type="SUPFAM" id="SSF55073">
    <property type="entry name" value="Nucleotide cyclase"/>
    <property type="match status" value="1"/>
</dbReference>
<dbReference type="InterPro" id="IPR029787">
    <property type="entry name" value="Nucleotide_cyclase"/>
</dbReference>
<evidence type="ECO:0000259" key="2">
    <source>
        <dbReference type="PROSITE" id="PS50887"/>
    </source>
</evidence>
<dbReference type="InterPro" id="IPR050469">
    <property type="entry name" value="Diguanylate_Cyclase"/>
</dbReference>
<dbReference type="AlphaFoldDB" id="A0A143QPV7"/>
<dbReference type="RefSeq" id="WP_051365120.1">
    <property type="nucleotide sequence ID" value="NZ_CP015220.1"/>
</dbReference>
<organism evidence="3 4">
    <name type="scientific">Rhodococcoides fascians</name>
    <name type="common">Rhodococcus fascians</name>
    <dbReference type="NCBI Taxonomy" id="1828"/>
    <lineage>
        <taxon>Bacteria</taxon>
        <taxon>Bacillati</taxon>
        <taxon>Actinomycetota</taxon>
        <taxon>Actinomycetes</taxon>
        <taxon>Mycobacteriales</taxon>
        <taxon>Nocardiaceae</taxon>
        <taxon>Rhodococcoides</taxon>
    </lineage>
</organism>
<keyword evidence="1" id="KW-0472">Membrane</keyword>
<dbReference type="PATRIC" id="fig|1653479.3.peg.3568"/>
<dbReference type="PANTHER" id="PTHR45138:SF9">
    <property type="entry name" value="DIGUANYLATE CYCLASE DGCM-RELATED"/>
    <property type="match status" value="1"/>
</dbReference>
<dbReference type="PROSITE" id="PS50887">
    <property type="entry name" value="GGDEF"/>
    <property type="match status" value="1"/>
</dbReference>
<sequence length="395" mass="42601">MASGGRGFDEVASLRRSGRHRRGVLAKLAAATSDWYRAPHDFEWIINHRSTRPLTGIIRVVFGTAVLMYALTSILMLFSDLGPTGSPAIGWVFFVLFTQVLVAARCVFGPIPGKKFFVGFLAFGDILTTSVLVLYAPVASLIGTVLFAVTGAFCTYFLSPRLLVAHLVWTATFIIGFGIRTFLAVMDGEVVAVDGPAVATATVVLLLATVAVPVFAQVAWTTLSNDAKRSVLDPLTGVYNRRGIDSELLDLWQLANKRGLSMAFLVVDIDKFKAVNDRYGHSRGDEVIVRVADRLRRLARHHGGVLARTGGEEFLLAVVGHAQSTVDLGVDVVRVLCDHRDDIPVTASVGMALLREDSALWDVGTSVVGRAARTADAAMYRSKQSGGNSVVVDEI</sequence>
<dbReference type="Proteomes" id="UP000076038">
    <property type="component" value="Chromosome"/>
</dbReference>
<keyword evidence="1" id="KW-0812">Transmembrane</keyword>
<dbReference type="GO" id="GO:1902201">
    <property type="term" value="P:negative regulation of bacterial-type flagellum-dependent cell motility"/>
    <property type="evidence" value="ECO:0007669"/>
    <property type="project" value="TreeGrafter"/>
</dbReference>